<sequence>MVSRPILSLLLWLSILWGAATLPAAAQGDTKLRILYDHGNPVVSEMVRLTIRGEYDLTVSLEEMVIPNSPDYDWIQIARDDWHKERVNGRLLQIFERKIAVFPSHDGEISIGPITHHLTYVQGNGQRAETDVTAPAAVLNVKPFPGDHRPLSAKKLTLTDELSAEPGQLKQNEVLTRRVTIEAQDTLAHYLPPRPDLSQPWMISFTAPEERETVMTDNGPVARVVWEWQLRPHTGEPAILPGAGFAWFDSANRRVEIAPLDPIPFGFSGFGANFGDSGDGSALPNRMISIAVLLAAFTGGLVALLWQRSPMRGDALQRRLRRLLPSPHMRVMRKAASRNDLTALRHAAERHLDWRGLQPQGLTELDRQLYAASPLPGFDARDWLKSFLKSARG</sequence>
<dbReference type="PANTHER" id="PTHR40940:SF1">
    <property type="entry name" value="PROTEIN BATD"/>
    <property type="match status" value="1"/>
</dbReference>
<keyword evidence="1" id="KW-0472">Membrane</keyword>
<name>A0A418SQW8_9RHOB</name>
<comment type="caution">
    <text evidence="3">The sequence shown here is derived from an EMBL/GenBank/DDBJ whole genome shotgun (WGS) entry which is preliminary data.</text>
</comment>
<dbReference type="OrthoDB" id="7688940at2"/>
<evidence type="ECO:0000256" key="2">
    <source>
        <dbReference type="SAM" id="SignalP"/>
    </source>
</evidence>
<dbReference type="RefSeq" id="WP_119750615.1">
    <property type="nucleotide sequence ID" value="NZ_QZCG01000011.1"/>
</dbReference>
<protein>
    <recommendedName>
        <fullName evidence="5">Oxygen tolerance</fullName>
    </recommendedName>
</protein>
<feature type="signal peptide" evidence="2">
    <location>
        <begin position="1"/>
        <end position="26"/>
    </location>
</feature>
<dbReference type="PANTHER" id="PTHR40940">
    <property type="entry name" value="PROTEIN BATD-RELATED"/>
    <property type="match status" value="1"/>
</dbReference>
<feature type="transmembrane region" description="Helical" evidence="1">
    <location>
        <begin position="287"/>
        <end position="306"/>
    </location>
</feature>
<evidence type="ECO:0000313" key="4">
    <source>
        <dbReference type="Proteomes" id="UP000284202"/>
    </source>
</evidence>
<gene>
    <name evidence="3" type="ORF">D3P04_15790</name>
</gene>
<feature type="chain" id="PRO_5019032288" description="Oxygen tolerance" evidence="2">
    <location>
        <begin position="27"/>
        <end position="393"/>
    </location>
</feature>
<keyword evidence="4" id="KW-1185">Reference proteome</keyword>
<evidence type="ECO:0008006" key="5">
    <source>
        <dbReference type="Google" id="ProtNLM"/>
    </source>
</evidence>
<dbReference type="EMBL" id="QZCG01000011">
    <property type="protein sequence ID" value="RJE83350.1"/>
    <property type="molecule type" value="Genomic_DNA"/>
</dbReference>
<evidence type="ECO:0000256" key="1">
    <source>
        <dbReference type="SAM" id="Phobius"/>
    </source>
</evidence>
<keyword evidence="1" id="KW-1133">Transmembrane helix</keyword>
<accession>A0A418SQW8</accession>
<proteinExistence type="predicted"/>
<evidence type="ECO:0000313" key="3">
    <source>
        <dbReference type="EMBL" id="RJE83350.1"/>
    </source>
</evidence>
<organism evidence="3 4">
    <name type="scientific">Paracoccus onubensis</name>
    <dbReference type="NCBI Taxonomy" id="1675788"/>
    <lineage>
        <taxon>Bacteria</taxon>
        <taxon>Pseudomonadati</taxon>
        <taxon>Pseudomonadota</taxon>
        <taxon>Alphaproteobacteria</taxon>
        <taxon>Rhodobacterales</taxon>
        <taxon>Paracoccaceae</taxon>
        <taxon>Paracoccus</taxon>
    </lineage>
</organism>
<reference evidence="4" key="1">
    <citation type="submission" date="2018-09" db="EMBL/GenBank/DDBJ databases">
        <title>Acidovorax cavernicola nov. sp. isolated from Gruta de las Maravillas (Aracena, Spain).</title>
        <authorList>
            <person name="Jurado V."/>
            <person name="Gutierrez-Patricio S."/>
            <person name="Gonzalez-Pimentel J.L."/>
            <person name="Miller A.Z."/>
            <person name="Laiz L."/>
            <person name="Saiz-Jimenez C."/>
        </authorList>
    </citation>
    <scope>NUCLEOTIDE SEQUENCE [LARGE SCALE GENOMIC DNA]</scope>
    <source>
        <strain evidence="4">1011MAR3C25</strain>
    </source>
</reference>
<dbReference type="AlphaFoldDB" id="A0A418SQW8"/>
<keyword evidence="1" id="KW-0812">Transmembrane</keyword>
<dbReference type="InterPro" id="IPR025738">
    <property type="entry name" value="BatD"/>
</dbReference>
<dbReference type="Proteomes" id="UP000284202">
    <property type="component" value="Unassembled WGS sequence"/>
</dbReference>
<keyword evidence="2" id="KW-0732">Signal</keyword>